<keyword evidence="4" id="KW-1185">Reference proteome</keyword>
<evidence type="ECO:0000259" key="2">
    <source>
        <dbReference type="Pfam" id="PF17667"/>
    </source>
</evidence>
<dbReference type="GeneID" id="63828571"/>
<dbReference type="InterPro" id="IPR040976">
    <property type="entry name" value="Pkinase_fungal"/>
</dbReference>
<organism evidence="3 4">
    <name type="scientific">Laetiporus sulphureus 93-53</name>
    <dbReference type="NCBI Taxonomy" id="1314785"/>
    <lineage>
        <taxon>Eukaryota</taxon>
        <taxon>Fungi</taxon>
        <taxon>Dikarya</taxon>
        <taxon>Basidiomycota</taxon>
        <taxon>Agaricomycotina</taxon>
        <taxon>Agaricomycetes</taxon>
        <taxon>Polyporales</taxon>
        <taxon>Laetiporus</taxon>
    </lineage>
</organism>
<name>A0A165F2N3_9APHY</name>
<feature type="compositionally biased region" description="Basic and acidic residues" evidence="1">
    <location>
        <begin position="116"/>
        <end position="128"/>
    </location>
</feature>
<accession>A0A165F2N3</accession>
<sequence>MPMLDCPFRHVSEHVCELVPRRLSEYVASGELIIIMYMAVREHKAYYDAGFMHGNVSEANIMIFDGETDEGKQTYRGVMLDLDDPYLSKPLVKEHIAEEQDRMVGDAEDAQVSDAKVARELGGSRDSS</sequence>
<evidence type="ECO:0000313" key="3">
    <source>
        <dbReference type="EMBL" id="KZT08245.1"/>
    </source>
</evidence>
<dbReference type="OrthoDB" id="2747778at2759"/>
<dbReference type="AlphaFoldDB" id="A0A165F2N3"/>
<evidence type="ECO:0000256" key="1">
    <source>
        <dbReference type="SAM" id="MobiDB-lite"/>
    </source>
</evidence>
<protein>
    <recommendedName>
        <fullName evidence="2">Fungal-type protein kinase domain-containing protein</fullName>
    </recommendedName>
</protein>
<evidence type="ECO:0000313" key="4">
    <source>
        <dbReference type="Proteomes" id="UP000076871"/>
    </source>
</evidence>
<feature type="region of interest" description="Disordered" evidence="1">
    <location>
        <begin position="102"/>
        <end position="128"/>
    </location>
</feature>
<dbReference type="InParanoid" id="A0A165F2N3"/>
<dbReference type="RefSeq" id="XP_040765985.1">
    <property type="nucleotide sequence ID" value="XM_040911543.1"/>
</dbReference>
<gene>
    <name evidence="3" type="ORF">LAESUDRAFT_749087</name>
</gene>
<dbReference type="EMBL" id="KV427616">
    <property type="protein sequence ID" value="KZT08245.1"/>
    <property type="molecule type" value="Genomic_DNA"/>
</dbReference>
<dbReference type="Pfam" id="PF17667">
    <property type="entry name" value="Pkinase_fungal"/>
    <property type="match status" value="1"/>
</dbReference>
<feature type="domain" description="Fungal-type protein kinase" evidence="2">
    <location>
        <begin position="9"/>
        <end position="83"/>
    </location>
</feature>
<dbReference type="Proteomes" id="UP000076871">
    <property type="component" value="Unassembled WGS sequence"/>
</dbReference>
<reference evidence="3 4" key="1">
    <citation type="journal article" date="2016" name="Mol. Biol. Evol.">
        <title>Comparative Genomics of Early-Diverging Mushroom-Forming Fungi Provides Insights into the Origins of Lignocellulose Decay Capabilities.</title>
        <authorList>
            <person name="Nagy L.G."/>
            <person name="Riley R."/>
            <person name="Tritt A."/>
            <person name="Adam C."/>
            <person name="Daum C."/>
            <person name="Floudas D."/>
            <person name="Sun H."/>
            <person name="Yadav J.S."/>
            <person name="Pangilinan J."/>
            <person name="Larsson K.H."/>
            <person name="Matsuura K."/>
            <person name="Barry K."/>
            <person name="Labutti K."/>
            <person name="Kuo R."/>
            <person name="Ohm R.A."/>
            <person name="Bhattacharya S.S."/>
            <person name="Shirouzu T."/>
            <person name="Yoshinaga Y."/>
            <person name="Martin F.M."/>
            <person name="Grigoriev I.V."/>
            <person name="Hibbett D.S."/>
        </authorList>
    </citation>
    <scope>NUCLEOTIDE SEQUENCE [LARGE SCALE GENOMIC DNA]</scope>
    <source>
        <strain evidence="3 4">93-53</strain>
    </source>
</reference>
<proteinExistence type="predicted"/>